<accession>A0A327Q5L0</accession>
<gene>
    <name evidence="3" type="ORF">LX64_04368</name>
</gene>
<dbReference type="EMBL" id="QLLL01000009">
    <property type="protein sequence ID" value="RAI99815.1"/>
    <property type="molecule type" value="Genomic_DNA"/>
</dbReference>
<keyword evidence="2" id="KW-0732">Signal</keyword>
<evidence type="ECO:0000313" key="3">
    <source>
        <dbReference type="EMBL" id="RAI99815.1"/>
    </source>
</evidence>
<reference evidence="3 4" key="1">
    <citation type="submission" date="2018-06" db="EMBL/GenBank/DDBJ databases">
        <title>Genomic Encyclopedia of Archaeal and Bacterial Type Strains, Phase II (KMG-II): from individual species to whole genera.</title>
        <authorList>
            <person name="Goeker M."/>
        </authorList>
    </citation>
    <scope>NUCLEOTIDE SEQUENCE [LARGE SCALE GENOMIC DNA]</scope>
    <source>
        <strain evidence="3 4">DSM 23857</strain>
    </source>
</reference>
<keyword evidence="4" id="KW-1185">Reference proteome</keyword>
<comment type="caution">
    <text evidence="3">The sequence shown here is derived from an EMBL/GenBank/DDBJ whole genome shotgun (WGS) entry which is preliminary data.</text>
</comment>
<evidence type="ECO:0000313" key="4">
    <source>
        <dbReference type="Proteomes" id="UP000249547"/>
    </source>
</evidence>
<dbReference type="Proteomes" id="UP000249547">
    <property type="component" value="Unassembled WGS sequence"/>
</dbReference>
<feature type="chain" id="PRO_5016319081" evidence="2">
    <location>
        <begin position="20"/>
        <end position="154"/>
    </location>
</feature>
<feature type="signal peptide" evidence="2">
    <location>
        <begin position="1"/>
        <end position="19"/>
    </location>
</feature>
<proteinExistence type="predicted"/>
<protein>
    <submittedName>
        <fullName evidence="3">Uncharacterized protein</fullName>
    </submittedName>
</protein>
<organism evidence="3 4">
    <name type="scientific">Chitinophaga skermanii</name>
    <dbReference type="NCBI Taxonomy" id="331697"/>
    <lineage>
        <taxon>Bacteria</taxon>
        <taxon>Pseudomonadati</taxon>
        <taxon>Bacteroidota</taxon>
        <taxon>Chitinophagia</taxon>
        <taxon>Chitinophagales</taxon>
        <taxon>Chitinophagaceae</taxon>
        <taxon>Chitinophaga</taxon>
    </lineage>
</organism>
<evidence type="ECO:0000256" key="2">
    <source>
        <dbReference type="SAM" id="SignalP"/>
    </source>
</evidence>
<feature type="compositionally biased region" description="Polar residues" evidence="1">
    <location>
        <begin position="77"/>
        <end position="99"/>
    </location>
</feature>
<evidence type="ECO:0000256" key="1">
    <source>
        <dbReference type="SAM" id="MobiDB-lite"/>
    </source>
</evidence>
<feature type="compositionally biased region" description="Basic and acidic residues" evidence="1">
    <location>
        <begin position="63"/>
        <end position="73"/>
    </location>
</feature>
<feature type="region of interest" description="Disordered" evidence="1">
    <location>
        <begin position="49"/>
        <end position="154"/>
    </location>
</feature>
<dbReference type="AlphaFoldDB" id="A0A327Q5L0"/>
<dbReference type="RefSeq" id="WP_148707421.1">
    <property type="nucleotide sequence ID" value="NZ_QLLL01000009.1"/>
</dbReference>
<sequence>MKPILFVLFLLLQTGFLMAQERKSVLDPNSREKTINQLFPTIQKDTMNVKTKSARTAAPKNETSGKRFKEYTFKDYTPQNTANKSSNARRAGATNSRQPLLSDVAAAKDTSGRSAKKAAAIVPDMQGGVAEPKGIPFPTPTQNAEKSTTTPKKN</sequence>
<feature type="compositionally biased region" description="Polar residues" evidence="1">
    <location>
        <begin position="140"/>
        <end position="154"/>
    </location>
</feature>
<name>A0A327Q5L0_9BACT</name>